<dbReference type="CDD" id="cd00093">
    <property type="entry name" value="HTH_XRE"/>
    <property type="match status" value="1"/>
</dbReference>
<evidence type="ECO:0000259" key="1">
    <source>
        <dbReference type="PROSITE" id="PS50943"/>
    </source>
</evidence>
<proteinExistence type="predicted"/>
<dbReference type="InterPro" id="IPR001387">
    <property type="entry name" value="Cro/C1-type_HTH"/>
</dbReference>
<protein>
    <submittedName>
        <fullName evidence="2">Helix-turn-helix domain-containing protein</fullName>
    </submittedName>
</protein>
<dbReference type="Gene3D" id="1.10.260.40">
    <property type="entry name" value="lambda repressor-like DNA-binding domains"/>
    <property type="match status" value="1"/>
</dbReference>
<organism evidence="2 3">
    <name type="scientific">Kibdelosporangium philippinense</name>
    <dbReference type="NCBI Taxonomy" id="211113"/>
    <lineage>
        <taxon>Bacteria</taxon>
        <taxon>Bacillati</taxon>
        <taxon>Actinomycetota</taxon>
        <taxon>Actinomycetes</taxon>
        <taxon>Pseudonocardiales</taxon>
        <taxon>Pseudonocardiaceae</taxon>
        <taxon>Kibdelosporangium</taxon>
    </lineage>
</organism>
<dbReference type="EMBL" id="JAJVCN010000003">
    <property type="protein sequence ID" value="MCE7008180.1"/>
    <property type="molecule type" value="Genomic_DNA"/>
</dbReference>
<gene>
    <name evidence="2" type="ORF">LWC34_35985</name>
</gene>
<evidence type="ECO:0000313" key="3">
    <source>
        <dbReference type="Proteomes" id="UP001521150"/>
    </source>
</evidence>
<feature type="domain" description="HTH cro/C1-type" evidence="1">
    <location>
        <begin position="46"/>
        <end position="81"/>
    </location>
</feature>
<sequence length="140" mass="15601">MTEPDEGGSRIAEKLNHLFHTVHRGDGEYSNKAVAEAIAEKQGVQISHTYIWQLRTGRRDNPTIQHLTALAKFFGVPVVYFLDDAETARINQDLELLAAMREAGITEIALRTADLSDSSRTAVGDMVTQLWRLEHPSAET</sequence>
<dbReference type="SUPFAM" id="SSF47413">
    <property type="entry name" value="lambda repressor-like DNA-binding domains"/>
    <property type="match status" value="1"/>
</dbReference>
<accession>A0ABS8ZKB8</accession>
<name>A0ABS8ZKB8_9PSEU</name>
<comment type="caution">
    <text evidence="2">The sequence shown here is derived from an EMBL/GenBank/DDBJ whole genome shotgun (WGS) entry which is preliminary data.</text>
</comment>
<keyword evidence="3" id="KW-1185">Reference proteome</keyword>
<dbReference type="PROSITE" id="PS50943">
    <property type="entry name" value="HTH_CROC1"/>
    <property type="match status" value="1"/>
</dbReference>
<dbReference type="RefSeq" id="WP_233729708.1">
    <property type="nucleotide sequence ID" value="NZ_JAJVCN010000003.1"/>
</dbReference>
<dbReference type="InterPro" id="IPR010982">
    <property type="entry name" value="Lambda_DNA-bd_dom_sf"/>
</dbReference>
<reference evidence="2 3" key="1">
    <citation type="submission" date="2021-12" db="EMBL/GenBank/DDBJ databases">
        <title>Genome sequence of Kibdelosporangium philippinense ATCC 49844.</title>
        <authorList>
            <person name="Fedorov E.A."/>
            <person name="Omeragic M."/>
            <person name="Shalygina K.F."/>
            <person name="Maclea K.S."/>
        </authorList>
    </citation>
    <scope>NUCLEOTIDE SEQUENCE [LARGE SCALE GENOMIC DNA]</scope>
    <source>
        <strain evidence="2 3">ATCC 49844</strain>
    </source>
</reference>
<dbReference type="Proteomes" id="UP001521150">
    <property type="component" value="Unassembled WGS sequence"/>
</dbReference>
<evidence type="ECO:0000313" key="2">
    <source>
        <dbReference type="EMBL" id="MCE7008180.1"/>
    </source>
</evidence>